<dbReference type="AlphaFoldDB" id="A0A0M3HSZ5"/>
<name>A0A0M3HSZ5_ASCLU</name>
<dbReference type="InterPro" id="IPR010761">
    <property type="entry name" value="Clc_prot-like"/>
</dbReference>
<dbReference type="Proteomes" id="UP000036681">
    <property type="component" value="Unplaced"/>
</dbReference>
<accession>A0A0M3HSZ5</accession>
<dbReference type="Pfam" id="PF07062">
    <property type="entry name" value="Clc-like"/>
    <property type="match status" value="1"/>
</dbReference>
<reference evidence="2" key="1">
    <citation type="submission" date="2017-02" db="UniProtKB">
        <authorList>
            <consortium name="WormBaseParasite"/>
        </authorList>
    </citation>
    <scope>IDENTIFICATION</scope>
</reference>
<organism evidence="1 2">
    <name type="scientific">Ascaris lumbricoides</name>
    <name type="common">Giant roundworm</name>
    <dbReference type="NCBI Taxonomy" id="6252"/>
    <lineage>
        <taxon>Eukaryota</taxon>
        <taxon>Metazoa</taxon>
        <taxon>Ecdysozoa</taxon>
        <taxon>Nematoda</taxon>
        <taxon>Chromadorea</taxon>
        <taxon>Rhabditida</taxon>
        <taxon>Spirurina</taxon>
        <taxon>Ascaridomorpha</taxon>
        <taxon>Ascaridoidea</taxon>
        <taxon>Ascarididae</taxon>
        <taxon>Ascaris</taxon>
    </lineage>
</organism>
<dbReference type="GO" id="GO:0016020">
    <property type="term" value="C:membrane"/>
    <property type="evidence" value="ECO:0007669"/>
    <property type="project" value="InterPro"/>
</dbReference>
<dbReference type="WBParaSite" id="ALUE_0000569001-mRNA-1">
    <property type="protein sequence ID" value="ALUE_0000569001-mRNA-1"/>
    <property type="gene ID" value="ALUE_0000569001"/>
</dbReference>
<evidence type="ECO:0000313" key="2">
    <source>
        <dbReference type="WBParaSite" id="ALUE_0000569001-mRNA-1"/>
    </source>
</evidence>
<proteinExistence type="predicted"/>
<keyword evidence="1" id="KW-1185">Reference proteome</keyword>
<protein>
    <submittedName>
        <fullName evidence="2">DUF2547 family protein</fullName>
    </submittedName>
</protein>
<sequence>MPSGRLHRIVLAISICLILCGLSLTSISLFSAAWQVVEIGEFQAEHHHGIWWDCVRSDRYLIPLSRVGRGDIPRATLKCAYKLDLAAQEALANALADGEATAKEMQLHRFLRECIYRINLN</sequence>
<evidence type="ECO:0000313" key="1">
    <source>
        <dbReference type="Proteomes" id="UP000036681"/>
    </source>
</evidence>